<dbReference type="GO" id="GO:0005576">
    <property type="term" value="C:extracellular region"/>
    <property type="evidence" value="ECO:0007669"/>
    <property type="project" value="UniProtKB-SubCell"/>
</dbReference>
<dbReference type="GO" id="GO:0006952">
    <property type="term" value="P:defense response"/>
    <property type="evidence" value="ECO:0007669"/>
    <property type="project" value="InterPro"/>
</dbReference>
<name>A0A553NCM8_TIGCA</name>
<evidence type="ECO:0000313" key="6">
    <source>
        <dbReference type="EMBL" id="TRY63109.1"/>
    </source>
</evidence>
<evidence type="ECO:0000256" key="4">
    <source>
        <dbReference type="ARBA" id="ARBA00023157"/>
    </source>
</evidence>
<evidence type="ECO:0000256" key="5">
    <source>
        <dbReference type="SAM" id="SignalP"/>
    </source>
</evidence>
<protein>
    <recommendedName>
        <fullName evidence="8">Theromacin-like protein</fullName>
    </recommendedName>
</protein>
<evidence type="ECO:0000256" key="2">
    <source>
        <dbReference type="ARBA" id="ARBA00010366"/>
    </source>
</evidence>
<dbReference type="OMA" id="ECARVHN"/>
<keyword evidence="3" id="KW-0964">Secreted</keyword>
<dbReference type="Pfam" id="PF14865">
    <property type="entry name" value="Macin"/>
    <property type="match status" value="1"/>
</dbReference>
<dbReference type="Proteomes" id="UP000318571">
    <property type="component" value="Chromosome 10"/>
</dbReference>
<dbReference type="Gene3D" id="3.30.30.100">
    <property type="match status" value="1"/>
</dbReference>
<comment type="subcellular location">
    <subcellularLocation>
        <location evidence="1">Secreted</location>
    </subcellularLocation>
</comment>
<evidence type="ECO:0000256" key="3">
    <source>
        <dbReference type="ARBA" id="ARBA00022525"/>
    </source>
</evidence>
<comment type="caution">
    <text evidence="6">The sequence shown here is derived from an EMBL/GenBank/DDBJ whole genome shotgun (WGS) entry which is preliminary data.</text>
</comment>
<accession>A0A553NCM8</accession>
<organism evidence="6 7">
    <name type="scientific">Tigriopus californicus</name>
    <name type="common">Marine copepod</name>
    <dbReference type="NCBI Taxonomy" id="6832"/>
    <lineage>
        <taxon>Eukaryota</taxon>
        <taxon>Metazoa</taxon>
        <taxon>Ecdysozoa</taxon>
        <taxon>Arthropoda</taxon>
        <taxon>Crustacea</taxon>
        <taxon>Multicrustacea</taxon>
        <taxon>Hexanauplia</taxon>
        <taxon>Copepoda</taxon>
        <taxon>Harpacticoida</taxon>
        <taxon>Harpacticidae</taxon>
        <taxon>Tigriopus</taxon>
    </lineage>
</organism>
<keyword evidence="4" id="KW-1015">Disulfide bond</keyword>
<dbReference type="InterPro" id="IPR029230">
    <property type="entry name" value="Macin"/>
</dbReference>
<dbReference type="EMBL" id="VCGU01000458">
    <property type="protein sequence ID" value="TRY63109.1"/>
    <property type="molecule type" value="Genomic_DNA"/>
</dbReference>
<evidence type="ECO:0008006" key="8">
    <source>
        <dbReference type="Google" id="ProtNLM"/>
    </source>
</evidence>
<keyword evidence="7" id="KW-1185">Reference proteome</keyword>
<dbReference type="InterPro" id="IPR038456">
    <property type="entry name" value="Macin_sf"/>
</dbReference>
<proteinExistence type="inferred from homology"/>
<feature type="chain" id="PRO_5021771486" description="Theromacin-like protein" evidence="5">
    <location>
        <begin position="27"/>
        <end position="100"/>
    </location>
</feature>
<gene>
    <name evidence="6" type="ORF">TCAL_03912</name>
</gene>
<evidence type="ECO:0000256" key="1">
    <source>
        <dbReference type="ARBA" id="ARBA00004613"/>
    </source>
</evidence>
<sequence>MKWGIAVISLAFVCLVGLNLVTETEAGWGDCWDTWSRCSRWSSGGTGILWQSCAKRCQCLGKATGSCVISRSACPLSNKAWQCKCSSARRSGRKPSWCGF</sequence>
<feature type="signal peptide" evidence="5">
    <location>
        <begin position="1"/>
        <end position="26"/>
    </location>
</feature>
<evidence type="ECO:0000313" key="7">
    <source>
        <dbReference type="Proteomes" id="UP000318571"/>
    </source>
</evidence>
<reference evidence="6 7" key="1">
    <citation type="journal article" date="2018" name="Nat. Ecol. Evol.">
        <title>Genomic signatures of mitonuclear coevolution across populations of Tigriopus californicus.</title>
        <authorList>
            <person name="Barreto F.S."/>
            <person name="Watson E.T."/>
            <person name="Lima T.G."/>
            <person name="Willett C.S."/>
            <person name="Edmands S."/>
            <person name="Li W."/>
            <person name="Burton R.S."/>
        </authorList>
    </citation>
    <scope>NUCLEOTIDE SEQUENCE [LARGE SCALE GENOMIC DNA]</scope>
    <source>
        <strain evidence="6 7">San Diego</strain>
    </source>
</reference>
<keyword evidence="5" id="KW-0732">Signal</keyword>
<dbReference type="AlphaFoldDB" id="A0A553NCM8"/>
<comment type="similarity">
    <text evidence="2">Belongs to the macin family.</text>
</comment>